<dbReference type="EMBL" id="CP155447">
    <property type="protein sequence ID" value="XBH07477.1"/>
    <property type="molecule type" value="Genomic_DNA"/>
</dbReference>
<proteinExistence type="predicted"/>
<dbReference type="SUPFAM" id="SSF55031">
    <property type="entry name" value="Bacterial exopeptidase dimerisation domain"/>
    <property type="match status" value="1"/>
</dbReference>
<dbReference type="AlphaFoldDB" id="A0AAU7CPH7"/>
<dbReference type="InterPro" id="IPR002933">
    <property type="entry name" value="Peptidase_M20"/>
</dbReference>
<evidence type="ECO:0000256" key="2">
    <source>
        <dbReference type="ARBA" id="ARBA00022801"/>
    </source>
</evidence>
<organism evidence="3">
    <name type="scientific">Singulisphaera sp. Ch08</name>
    <dbReference type="NCBI Taxonomy" id="3120278"/>
    <lineage>
        <taxon>Bacteria</taxon>
        <taxon>Pseudomonadati</taxon>
        <taxon>Planctomycetota</taxon>
        <taxon>Planctomycetia</taxon>
        <taxon>Isosphaerales</taxon>
        <taxon>Isosphaeraceae</taxon>
        <taxon>Singulisphaera</taxon>
    </lineage>
</organism>
<reference evidence="3" key="1">
    <citation type="submission" date="2024-05" db="EMBL/GenBank/DDBJ databases">
        <title>Planctomycetes of the genus Singulisphaera possess chitinolytic capabilities.</title>
        <authorList>
            <person name="Ivanova A."/>
        </authorList>
    </citation>
    <scope>NUCLEOTIDE SEQUENCE</scope>
    <source>
        <strain evidence="3">Ch08T</strain>
    </source>
</reference>
<evidence type="ECO:0000256" key="1">
    <source>
        <dbReference type="ARBA" id="ARBA00022723"/>
    </source>
</evidence>
<dbReference type="InterPro" id="IPR036264">
    <property type="entry name" value="Bact_exopeptidase_dim_dom"/>
</dbReference>
<keyword evidence="2" id="KW-0378">Hydrolase</keyword>
<dbReference type="GO" id="GO:0046872">
    <property type="term" value="F:metal ion binding"/>
    <property type="evidence" value="ECO:0007669"/>
    <property type="project" value="UniProtKB-KW"/>
</dbReference>
<dbReference type="GO" id="GO:0016787">
    <property type="term" value="F:hydrolase activity"/>
    <property type="evidence" value="ECO:0007669"/>
    <property type="project" value="UniProtKB-KW"/>
</dbReference>
<dbReference type="PANTHER" id="PTHR43808">
    <property type="entry name" value="ACETYLORNITHINE DEACETYLASE"/>
    <property type="match status" value="1"/>
</dbReference>
<dbReference type="SUPFAM" id="SSF53187">
    <property type="entry name" value="Zn-dependent exopeptidases"/>
    <property type="match status" value="1"/>
</dbReference>
<dbReference type="Pfam" id="PF01546">
    <property type="entry name" value="Peptidase_M20"/>
    <property type="match status" value="1"/>
</dbReference>
<dbReference type="Gene3D" id="3.30.70.360">
    <property type="match status" value="1"/>
</dbReference>
<keyword evidence="1" id="KW-0479">Metal-binding</keyword>
<dbReference type="RefSeq" id="WP_406700313.1">
    <property type="nucleotide sequence ID" value="NZ_CP155447.1"/>
</dbReference>
<protein>
    <submittedName>
        <fullName evidence="3">M20/M25/M40 family metallo-hydrolase</fullName>
    </submittedName>
</protein>
<accession>A0AAU7CPH7</accession>
<sequence length="394" mass="42798">MNTTHTTGGPSELRIDRQRLTETAVRLIEIPSPTGQAGAVSDFLAEFLRDDGFDVERPVAGHPAAPAVAVRYSSGRPGRTLQFDGHLDTVHLPFVAPTVEDGLIRGSGASDMKGGLAAAIEALRAIRDANLLSAGSILLTAHDLHEAPWGDGRQLDQMIRDGYVGDAVLIPEPMHEPLAVIGRGSATWKVSIHREGPPVHEVRRPLDQPSVIAAGAELVTRLNAMNDRLSHPTDPLCGPASVFIGQFHAGEIYNQFPQDCWLQGTRRWLPGTDRRTVESEFRAFLGELAQQTRTKIDCDWFFIRDAFRLDQADPFVTAFQSVYRDRSGAPLAIGGKLFVDDGNSFYSLAQVPAITHGARGGGAHTTEEWVSIDDLIRVAEVYALTAAAYCPRPA</sequence>
<dbReference type="Gene3D" id="3.40.630.10">
    <property type="entry name" value="Zn peptidases"/>
    <property type="match status" value="1"/>
</dbReference>
<dbReference type="InterPro" id="IPR050072">
    <property type="entry name" value="Peptidase_M20A"/>
</dbReference>
<evidence type="ECO:0000313" key="3">
    <source>
        <dbReference type="EMBL" id="XBH07477.1"/>
    </source>
</evidence>
<name>A0AAU7CPH7_9BACT</name>
<gene>
    <name evidence="3" type="ORF">V5E97_15990</name>
</gene>
<dbReference type="PANTHER" id="PTHR43808:SF25">
    <property type="entry name" value="PEPTIDASE M20 DIMERISATION DOMAIN-CONTAINING PROTEIN"/>
    <property type="match status" value="1"/>
</dbReference>